<evidence type="ECO:0000256" key="6">
    <source>
        <dbReference type="ARBA" id="ARBA00022694"/>
    </source>
</evidence>
<sequence length="445" mass="48812">MAQVAIVGGGLAGCDCAWQLAEAGTMVTLYEMKPDKHSEAHSEDGLAELVCSNSFRATGPSAAVGLLKEEMTALGSLIMEAAMATRVPAGGALAVDRTLFSEYITDKIENHALITVVRQEISSLDAEELQGADAVVIAAGPLASAELTESLMASVGDERLYFYDAIAPIISRDSVDFDKVFWGSRWKPEDDDYLNCPMSEEEYTAFVKALLEGEKVQPRDFEKEIHFEACLPVEAMAERGEMTLAFGPLKPVGFVDPKTGERPFAIVQLRTENVDKTSFNLVGFQTKLKYPEQKRIFRMIPGLENAEFLRLGSIHRNTYVNAPQVLDETLQLNAKPGYYLAGQITGVEGYLESAACGLWLGLSLSRRLHGKGLVELPPETALGALLSHLRTEPVKQFQPSNVNFGLMPGLQKKMKKKLRKEAYGVRAQEAFAEWLNAAELKDTEV</sequence>
<keyword evidence="8 10" id="KW-0521">NADP</keyword>
<keyword evidence="5 10" id="KW-0808">Transferase</keyword>
<dbReference type="RefSeq" id="WP_229592849.1">
    <property type="nucleotide sequence ID" value="NZ_AP024485.1"/>
</dbReference>
<comment type="similarity">
    <text evidence="10">Belongs to the MnmG family. TrmFO subfamily.</text>
</comment>
<dbReference type="SUPFAM" id="SSF51905">
    <property type="entry name" value="FAD/NAD(P)-binding domain"/>
    <property type="match status" value="1"/>
</dbReference>
<evidence type="ECO:0000256" key="7">
    <source>
        <dbReference type="ARBA" id="ARBA00022827"/>
    </source>
</evidence>
<evidence type="ECO:0000256" key="2">
    <source>
        <dbReference type="ARBA" id="ARBA00022490"/>
    </source>
</evidence>
<reference evidence="12" key="1">
    <citation type="journal article" date="2022" name="Arch. Microbiol.">
        <title>Pseudodesulfovibrio sediminis sp. nov., a mesophilic and neutrophilic sulfate-reducing bacterium isolated from sediment of a brackish lake.</title>
        <authorList>
            <person name="Takahashi A."/>
            <person name="Kojima H."/>
            <person name="Watanabe M."/>
            <person name="Fukui M."/>
        </authorList>
    </citation>
    <scope>NUCLEOTIDE SEQUENCE</scope>
    <source>
        <strain evidence="12">SF6</strain>
    </source>
</reference>
<dbReference type="InterPro" id="IPR040131">
    <property type="entry name" value="MnmG_N"/>
</dbReference>
<keyword evidence="6 10" id="KW-0819">tRNA processing</keyword>
<evidence type="ECO:0000313" key="12">
    <source>
        <dbReference type="EMBL" id="BCS87032.1"/>
    </source>
</evidence>
<dbReference type="PANTHER" id="PTHR11806:SF2">
    <property type="entry name" value="METHYLENETETRAHYDROFOLATE--TRNA-(URACIL-5-)-METHYLTRANSFERASE TRMFO"/>
    <property type="match status" value="1"/>
</dbReference>
<dbReference type="InterPro" id="IPR004417">
    <property type="entry name" value="TrmFO"/>
</dbReference>
<dbReference type="PANTHER" id="PTHR11806">
    <property type="entry name" value="GLUCOSE INHIBITED DIVISION PROTEIN A"/>
    <property type="match status" value="1"/>
</dbReference>
<keyword evidence="7 10" id="KW-0274">FAD</keyword>
<keyword evidence="3 10" id="KW-0489">Methyltransferase</keyword>
<proteinExistence type="inferred from homology"/>
<keyword evidence="9 10" id="KW-0520">NAD</keyword>
<dbReference type="EMBL" id="AP024485">
    <property type="protein sequence ID" value="BCS87032.1"/>
    <property type="molecule type" value="Genomic_DNA"/>
</dbReference>
<comment type="catalytic activity">
    <reaction evidence="10">
        <text>uridine(54) in tRNA + (6R)-5,10-methylene-5,6,7,8-tetrahydrofolate + NADH + H(+) = 5-methyluridine(54) in tRNA + (6S)-5,6,7,8-tetrahydrofolate + NAD(+)</text>
        <dbReference type="Rhea" id="RHEA:16873"/>
        <dbReference type="Rhea" id="RHEA-COMP:10167"/>
        <dbReference type="Rhea" id="RHEA-COMP:10193"/>
        <dbReference type="ChEBI" id="CHEBI:15378"/>
        <dbReference type="ChEBI" id="CHEBI:15636"/>
        <dbReference type="ChEBI" id="CHEBI:57453"/>
        <dbReference type="ChEBI" id="CHEBI:57540"/>
        <dbReference type="ChEBI" id="CHEBI:57945"/>
        <dbReference type="ChEBI" id="CHEBI:65315"/>
        <dbReference type="ChEBI" id="CHEBI:74447"/>
        <dbReference type="EC" id="2.1.1.74"/>
    </reaction>
</comment>
<evidence type="ECO:0000256" key="10">
    <source>
        <dbReference type="HAMAP-Rule" id="MF_01037"/>
    </source>
</evidence>
<evidence type="ECO:0000256" key="3">
    <source>
        <dbReference type="ARBA" id="ARBA00022603"/>
    </source>
</evidence>
<dbReference type="InterPro" id="IPR036188">
    <property type="entry name" value="FAD/NAD-bd_sf"/>
</dbReference>
<feature type="domain" description="MnmG N-terminal" evidence="11">
    <location>
        <begin position="3"/>
        <end position="371"/>
    </location>
</feature>
<keyword evidence="4 10" id="KW-0285">Flavoprotein</keyword>
<dbReference type="NCBIfam" id="NF003739">
    <property type="entry name" value="PRK05335.1"/>
    <property type="match status" value="1"/>
</dbReference>
<dbReference type="NCBIfam" id="TIGR00137">
    <property type="entry name" value="gid_trmFO"/>
    <property type="match status" value="1"/>
</dbReference>
<comment type="subcellular location">
    <subcellularLocation>
        <location evidence="10">Cytoplasm</location>
    </subcellularLocation>
</comment>
<comment type="cofactor">
    <cofactor evidence="1 10">
        <name>FAD</name>
        <dbReference type="ChEBI" id="CHEBI:57692"/>
    </cofactor>
</comment>
<evidence type="ECO:0000256" key="9">
    <source>
        <dbReference type="ARBA" id="ARBA00023027"/>
    </source>
</evidence>
<evidence type="ECO:0000256" key="5">
    <source>
        <dbReference type="ARBA" id="ARBA00022679"/>
    </source>
</evidence>
<evidence type="ECO:0000256" key="4">
    <source>
        <dbReference type="ARBA" id="ARBA00022630"/>
    </source>
</evidence>
<keyword evidence="2 10" id="KW-0963">Cytoplasm</keyword>
<evidence type="ECO:0000313" key="13">
    <source>
        <dbReference type="Proteomes" id="UP001053296"/>
    </source>
</evidence>
<organism evidence="12 13">
    <name type="scientific">Pseudodesulfovibrio sediminis</name>
    <dbReference type="NCBI Taxonomy" id="2810563"/>
    <lineage>
        <taxon>Bacteria</taxon>
        <taxon>Pseudomonadati</taxon>
        <taxon>Thermodesulfobacteriota</taxon>
        <taxon>Desulfovibrionia</taxon>
        <taxon>Desulfovibrionales</taxon>
        <taxon>Desulfovibrionaceae</taxon>
    </lineage>
</organism>
<evidence type="ECO:0000259" key="11">
    <source>
        <dbReference type="Pfam" id="PF01134"/>
    </source>
</evidence>
<protein>
    <recommendedName>
        <fullName evidence="10">Methylenetetrahydrofolate--tRNA-(uracil-5-)-methyltransferase TrmFO</fullName>
        <ecNumber evidence="10">2.1.1.74</ecNumber>
    </recommendedName>
    <alternativeName>
        <fullName evidence="10">Folate-dependent tRNA (uracil-5-)-methyltransferase</fullName>
    </alternativeName>
    <alternativeName>
        <fullName evidence="10">Folate-dependent tRNA(M-5-U54)-methyltransferase</fullName>
    </alternativeName>
</protein>
<gene>
    <name evidence="10 12" type="primary">trmFO</name>
    <name evidence="12" type="ORF">PSDVSF_02740</name>
</gene>
<dbReference type="Pfam" id="PF01134">
    <property type="entry name" value="GIDA"/>
    <property type="match status" value="1"/>
</dbReference>
<name>A0ABN6ELY9_9BACT</name>
<comment type="catalytic activity">
    <reaction evidence="10">
        <text>uridine(54) in tRNA + (6R)-5,10-methylene-5,6,7,8-tetrahydrofolate + NADPH + H(+) = 5-methyluridine(54) in tRNA + (6S)-5,6,7,8-tetrahydrofolate + NADP(+)</text>
        <dbReference type="Rhea" id="RHEA:62372"/>
        <dbReference type="Rhea" id="RHEA-COMP:10167"/>
        <dbReference type="Rhea" id="RHEA-COMP:10193"/>
        <dbReference type="ChEBI" id="CHEBI:15378"/>
        <dbReference type="ChEBI" id="CHEBI:15636"/>
        <dbReference type="ChEBI" id="CHEBI:57453"/>
        <dbReference type="ChEBI" id="CHEBI:57783"/>
        <dbReference type="ChEBI" id="CHEBI:58349"/>
        <dbReference type="ChEBI" id="CHEBI:65315"/>
        <dbReference type="ChEBI" id="CHEBI:74447"/>
        <dbReference type="EC" id="2.1.1.74"/>
    </reaction>
</comment>
<evidence type="ECO:0000256" key="1">
    <source>
        <dbReference type="ARBA" id="ARBA00001974"/>
    </source>
</evidence>
<evidence type="ECO:0000256" key="8">
    <source>
        <dbReference type="ARBA" id="ARBA00022857"/>
    </source>
</evidence>
<dbReference type="Gene3D" id="3.50.50.60">
    <property type="entry name" value="FAD/NAD(P)-binding domain"/>
    <property type="match status" value="2"/>
</dbReference>
<comment type="function">
    <text evidence="10">Catalyzes the folate-dependent formation of 5-methyl-uridine at position 54 (M-5-U54) in all tRNAs.</text>
</comment>
<dbReference type="EC" id="2.1.1.74" evidence="10"/>
<feature type="binding site" evidence="10">
    <location>
        <begin position="8"/>
        <end position="13"/>
    </location>
    <ligand>
        <name>FAD</name>
        <dbReference type="ChEBI" id="CHEBI:57692"/>
    </ligand>
</feature>
<dbReference type="HAMAP" id="MF_01037">
    <property type="entry name" value="TrmFO"/>
    <property type="match status" value="1"/>
</dbReference>
<keyword evidence="13" id="KW-1185">Reference proteome</keyword>
<accession>A0ABN6ELY9</accession>
<dbReference type="Proteomes" id="UP001053296">
    <property type="component" value="Chromosome"/>
</dbReference>
<dbReference type="InterPro" id="IPR002218">
    <property type="entry name" value="MnmG-rel"/>
</dbReference>